<dbReference type="Pfam" id="PF08534">
    <property type="entry name" value="Redoxin"/>
    <property type="match status" value="1"/>
</dbReference>
<dbReference type="CDD" id="cd03013">
    <property type="entry name" value="PRX5_like"/>
    <property type="match status" value="1"/>
</dbReference>
<protein>
    <recommendedName>
        <fullName evidence="7">Thioredoxin domain-containing protein</fullName>
    </recommendedName>
</protein>
<comment type="function">
    <text evidence="6">Thiol-specific peroxidase that catalyzes the reduction of hydrogen peroxide and organic hydroperoxides to water and alcohols, respectively. Plays a role in cell protection against oxidative stress by detoxifying peroxides.</text>
</comment>
<gene>
    <name evidence="8" type="ORF">GFSPODELE1_LOCUS4025</name>
</gene>
<dbReference type="Proteomes" id="UP001497453">
    <property type="component" value="Chromosome 2"/>
</dbReference>
<comment type="similarity">
    <text evidence="1 6">Belongs to the peroxiredoxin family. Prx5 subfamily.</text>
</comment>
<evidence type="ECO:0000313" key="9">
    <source>
        <dbReference type="Proteomes" id="UP001497453"/>
    </source>
</evidence>
<dbReference type="EMBL" id="OZ037945">
    <property type="protein sequence ID" value="CAL1702402.1"/>
    <property type="molecule type" value="Genomic_DNA"/>
</dbReference>
<keyword evidence="5 6" id="KW-0676">Redox-active center</keyword>
<accession>A0ABP1D7C4</accession>
<keyword evidence="9" id="KW-1185">Reference proteome</keyword>
<organism evidence="8 9">
    <name type="scientific">Somion occarium</name>
    <dbReference type="NCBI Taxonomy" id="3059160"/>
    <lineage>
        <taxon>Eukaryota</taxon>
        <taxon>Fungi</taxon>
        <taxon>Dikarya</taxon>
        <taxon>Basidiomycota</taxon>
        <taxon>Agaricomycotina</taxon>
        <taxon>Agaricomycetes</taxon>
        <taxon>Polyporales</taxon>
        <taxon>Cerrenaceae</taxon>
        <taxon>Somion</taxon>
    </lineage>
</organism>
<keyword evidence="3 6" id="KW-0049">Antioxidant</keyword>
<dbReference type="SUPFAM" id="SSF52833">
    <property type="entry name" value="Thioredoxin-like"/>
    <property type="match status" value="1"/>
</dbReference>
<evidence type="ECO:0000256" key="6">
    <source>
        <dbReference type="RuleBase" id="RU366011"/>
    </source>
</evidence>
<evidence type="ECO:0000313" key="8">
    <source>
        <dbReference type="EMBL" id="CAL1702402.1"/>
    </source>
</evidence>
<sequence>MASYIASIAQAAHHAITSLLNIAEVKPGSTLAIDIPLKENEADKTFTLEGLSGKNIIVGVPGAFTGTCSAQIPGYIKNYEQFKEKGIKDIYVLAVNDVFVLKAWKESLAPNGTPIRFISDDRGAFAGTHGLLFDATHLLGGPRAKRFVLVTEDTKITHVAIEAVPSELTITAAEKILPLL</sequence>
<evidence type="ECO:0000256" key="3">
    <source>
        <dbReference type="ARBA" id="ARBA00022862"/>
    </source>
</evidence>
<dbReference type="InterPro" id="IPR013740">
    <property type="entry name" value="Redoxin"/>
</dbReference>
<feature type="domain" description="Thioredoxin" evidence="7">
    <location>
        <begin position="20"/>
        <end position="180"/>
    </location>
</feature>
<evidence type="ECO:0000256" key="4">
    <source>
        <dbReference type="ARBA" id="ARBA00023002"/>
    </source>
</evidence>
<dbReference type="PANTHER" id="PTHR10430:SF39">
    <property type="entry name" value="PEROXISOMAL MEMBRANE ASSOCIATED PROTEIN 20"/>
    <property type="match status" value="1"/>
</dbReference>
<dbReference type="PANTHER" id="PTHR10430">
    <property type="entry name" value="PEROXIREDOXIN"/>
    <property type="match status" value="1"/>
</dbReference>
<name>A0ABP1D7C4_9APHY</name>
<dbReference type="PROSITE" id="PS51352">
    <property type="entry name" value="THIOREDOXIN_2"/>
    <property type="match status" value="1"/>
</dbReference>
<proteinExistence type="inferred from homology"/>
<dbReference type="Gene3D" id="3.40.30.10">
    <property type="entry name" value="Glutaredoxin"/>
    <property type="match status" value="1"/>
</dbReference>
<keyword evidence="4 6" id="KW-0560">Oxidoreductase</keyword>
<reference evidence="9" key="1">
    <citation type="submission" date="2024-04" db="EMBL/GenBank/DDBJ databases">
        <authorList>
            <person name="Shaw F."/>
            <person name="Minotto A."/>
        </authorList>
    </citation>
    <scope>NUCLEOTIDE SEQUENCE [LARGE SCALE GENOMIC DNA]</scope>
</reference>
<evidence type="ECO:0000256" key="5">
    <source>
        <dbReference type="ARBA" id="ARBA00023284"/>
    </source>
</evidence>
<dbReference type="InterPro" id="IPR013766">
    <property type="entry name" value="Thioredoxin_domain"/>
</dbReference>
<dbReference type="InterPro" id="IPR036249">
    <property type="entry name" value="Thioredoxin-like_sf"/>
</dbReference>
<evidence type="ECO:0000256" key="1">
    <source>
        <dbReference type="ARBA" id="ARBA00010505"/>
    </source>
</evidence>
<evidence type="ECO:0000259" key="7">
    <source>
        <dbReference type="PROSITE" id="PS51352"/>
    </source>
</evidence>
<dbReference type="InterPro" id="IPR037944">
    <property type="entry name" value="PRX5-like"/>
</dbReference>
<keyword evidence="2 6" id="KW-0575">Peroxidase</keyword>
<evidence type="ECO:0000256" key="2">
    <source>
        <dbReference type="ARBA" id="ARBA00022559"/>
    </source>
</evidence>